<comment type="subcellular location">
    <subcellularLocation>
        <location evidence="1">Cell membrane</location>
        <topology evidence="1">Multi-pass membrane protein</topology>
    </subcellularLocation>
</comment>
<feature type="region of interest" description="Disordered" evidence="6">
    <location>
        <begin position="77"/>
        <end position="121"/>
    </location>
</feature>
<reference evidence="9" key="1">
    <citation type="submission" date="2022-06" db="EMBL/GenBank/DDBJ databases">
        <title>Rothia sp. isolated from sandalwood seedling.</title>
        <authorList>
            <person name="Tuikhar N."/>
            <person name="Kirdat K."/>
            <person name="Thorat V."/>
            <person name="Swetha P."/>
            <person name="Padma S."/>
            <person name="Sundararaj R."/>
            <person name="Yadav A."/>
        </authorList>
    </citation>
    <scope>NUCLEOTIDE SEQUENCE</scope>
    <source>
        <strain evidence="9">AR01</strain>
    </source>
</reference>
<dbReference type="Pfam" id="PF13396">
    <property type="entry name" value="PLDc_N"/>
    <property type="match status" value="1"/>
</dbReference>
<feature type="transmembrane region" description="Helical" evidence="7">
    <location>
        <begin position="47"/>
        <end position="67"/>
    </location>
</feature>
<evidence type="ECO:0000313" key="10">
    <source>
        <dbReference type="Proteomes" id="UP001139502"/>
    </source>
</evidence>
<evidence type="ECO:0000256" key="3">
    <source>
        <dbReference type="ARBA" id="ARBA00022692"/>
    </source>
</evidence>
<proteinExistence type="predicted"/>
<gene>
    <name evidence="9" type="ORF">NBM05_14960</name>
</gene>
<evidence type="ECO:0000256" key="4">
    <source>
        <dbReference type="ARBA" id="ARBA00022989"/>
    </source>
</evidence>
<comment type="caution">
    <text evidence="9">The sequence shown here is derived from an EMBL/GenBank/DDBJ whole genome shotgun (WGS) entry which is preliminary data.</text>
</comment>
<evidence type="ECO:0000256" key="2">
    <source>
        <dbReference type="ARBA" id="ARBA00022475"/>
    </source>
</evidence>
<dbReference type="InterPro" id="IPR027379">
    <property type="entry name" value="CLS_N"/>
</dbReference>
<sequence length="121" mass="12297">MNFTTPEIYGLLGLIALGVVGAALVALFVAALLSVVVSERYTGAGKILWILALCAFPFLGPVLWFLVGRTHRLEVDRGGDAGHRDGGGADAVDPRPASPAPGEAGRPGGELPGVRPAIAGA</sequence>
<evidence type="ECO:0000256" key="1">
    <source>
        <dbReference type="ARBA" id="ARBA00004651"/>
    </source>
</evidence>
<keyword evidence="5 7" id="KW-0472">Membrane</keyword>
<keyword evidence="3 7" id="KW-0812">Transmembrane</keyword>
<feature type="transmembrane region" description="Helical" evidence="7">
    <location>
        <begin position="12"/>
        <end position="35"/>
    </location>
</feature>
<accession>A0A9X2KJM7</accession>
<feature type="domain" description="Cardiolipin synthase N-terminal" evidence="8">
    <location>
        <begin position="26"/>
        <end position="69"/>
    </location>
</feature>
<keyword evidence="2" id="KW-1003">Cell membrane</keyword>
<feature type="compositionally biased region" description="Low complexity" evidence="6">
    <location>
        <begin position="90"/>
        <end position="104"/>
    </location>
</feature>
<organism evidence="9 10">
    <name type="scientific">Rothia santali</name>
    <dbReference type="NCBI Taxonomy" id="2949643"/>
    <lineage>
        <taxon>Bacteria</taxon>
        <taxon>Bacillati</taxon>
        <taxon>Actinomycetota</taxon>
        <taxon>Actinomycetes</taxon>
        <taxon>Micrococcales</taxon>
        <taxon>Micrococcaceae</taxon>
        <taxon>Rothia</taxon>
    </lineage>
</organism>
<evidence type="ECO:0000256" key="6">
    <source>
        <dbReference type="SAM" id="MobiDB-lite"/>
    </source>
</evidence>
<evidence type="ECO:0000259" key="8">
    <source>
        <dbReference type="Pfam" id="PF13396"/>
    </source>
</evidence>
<keyword evidence="10" id="KW-1185">Reference proteome</keyword>
<dbReference type="RefSeq" id="WP_254169082.1">
    <property type="nucleotide sequence ID" value="NZ_JANAFB010000069.1"/>
</dbReference>
<keyword evidence="4 7" id="KW-1133">Transmembrane helix</keyword>
<dbReference type="Proteomes" id="UP001139502">
    <property type="component" value="Unassembled WGS sequence"/>
</dbReference>
<feature type="compositionally biased region" description="Basic and acidic residues" evidence="6">
    <location>
        <begin position="77"/>
        <end position="87"/>
    </location>
</feature>
<protein>
    <submittedName>
        <fullName evidence="9">PLD nuclease N-terminal domain-containing protein</fullName>
    </submittedName>
</protein>
<evidence type="ECO:0000256" key="7">
    <source>
        <dbReference type="SAM" id="Phobius"/>
    </source>
</evidence>
<dbReference type="AlphaFoldDB" id="A0A9X2KJM7"/>
<evidence type="ECO:0000256" key="5">
    <source>
        <dbReference type="ARBA" id="ARBA00023136"/>
    </source>
</evidence>
<dbReference type="GO" id="GO:0005886">
    <property type="term" value="C:plasma membrane"/>
    <property type="evidence" value="ECO:0007669"/>
    <property type="project" value="UniProtKB-SubCell"/>
</dbReference>
<name>A0A9X2KJM7_9MICC</name>
<dbReference type="EMBL" id="JANAFB010000069">
    <property type="protein sequence ID" value="MCP3427270.1"/>
    <property type="molecule type" value="Genomic_DNA"/>
</dbReference>
<evidence type="ECO:0000313" key="9">
    <source>
        <dbReference type="EMBL" id="MCP3427270.1"/>
    </source>
</evidence>